<evidence type="ECO:0000313" key="4">
    <source>
        <dbReference type="EMBL" id="HIU99200.1"/>
    </source>
</evidence>
<dbReference type="GO" id="GO:0004177">
    <property type="term" value="F:aminopeptidase activity"/>
    <property type="evidence" value="ECO:0007669"/>
    <property type="project" value="UniProtKB-EC"/>
</dbReference>
<dbReference type="EMBL" id="DVOE01000076">
    <property type="protein sequence ID" value="HIU99200.1"/>
    <property type="molecule type" value="Genomic_DNA"/>
</dbReference>
<dbReference type="InterPro" id="IPR002410">
    <property type="entry name" value="Peptidase_S33"/>
</dbReference>
<evidence type="ECO:0000259" key="3">
    <source>
        <dbReference type="Pfam" id="PF00561"/>
    </source>
</evidence>
<dbReference type="Gene3D" id="3.40.50.1820">
    <property type="entry name" value="alpha/beta hydrolase"/>
    <property type="match status" value="1"/>
</dbReference>
<comment type="caution">
    <text evidence="4">The sequence shown here is derived from an EMBL/GenBank/DDBJ whole genome shotgun (WGS) entry which is preliminary data.</text>
</comment>
<keyword evidence="2 4" id="KW-0378">Hydrolase</keyword>
<accession>A0A9D1SX02</accession>
<dbReference type="PANTHER" id="PTHR43433:SF10">
    <property type="entry name" value="AB HYDROLASE-1 DOMAIN-CONTAINING PROTEIN"/>
    <property type="match status" value="1"/>
</dbReference>
<feature type="domain" description="AB hydrolase-1" evidence="3">
    <location>
        <begin position="30"/>
        <end position="183"/>
    </location>
</feature>
<protein>
    <submittedName>
        <fullName evidence="4">Alpha/beta hydrolase</fullName>
    </submittedName>
</protein>
<sequence length="324" mass="36285">MAYKIDHGEFIEVNGDRQSLRYRAAAEGLPVILFLHGGPGVCDRHLVLGAHSAMAERYTMVCWDQRGSGKSYNKQIQKSDISLDTYVEDAEFVLEYLAGKFGVRRVIVSGHSWGTAIGTALAAKRPDLVAAYIGQGQFVNGAENERVSYEFCLAQARERGDKKALKVLENGAPVDGVYPDRRSMMTQRDCLTRYGGANYRRREGLVKSLLMPLLKTDEYTLGDVARYAKGATYLTGKLWNDVVALRFDETVKTLGMPVVITQGDHDYNTPSSIARKWFDELGAPYKKWISFAESAHSPAFEEPEKWEREVLAALDEIGEKFPLR</sequence>
<evidence type="ECO:0000313" key="5">
    <source>
        <dbReference type="Proteomes" id="UP000886857"/>
    </source>
</evidence>
<dbReference type="PANTHER" id="PTHR43433">
    <property type="entry name" value="HYDROLASE, ALPHA/BETA FOLD FAMILY PROTEIN"/>
    <property type="match status" value="1"/>
</dbReference>
<dbReference type="InterPro" id="IPR050471">
    <property type="entry name" value="AB_hydrolase"/>
</dbReference>
<dbReference type="InterPro" id="IPR029058">
    <property type="entry name" value="AB_hydrolase_fold"/>
</dbReference>
<dbReference type="Proteomes" id="UP000886857">
    <property type="component" value="Unassembled WGS sequence"/>
</dbReference>
<name>A0A9D1SX02_9FIRM</name>
<reference evidence="4" key="1">
    <citation type="submission" date="2020-10" db="EMBL/GenBank/DDBJ databases">
        <authorList>
            <person name="Gilroy R."/>
        </authorList>
    </citation>
    <scope>NUCLEOTIDE SEQUENCE</scope>
    <source>
        <strain evidence="4">10406</strain>
    </source>
</reference>
<gene>
    <name evidence="4" type="ORF">IAC73_05105</name>
</gene>
<dbReference type="GO" id="GO:0006508">
    <property type="term" value="P:proteolysis"/>
    <property type="evidence" value="ECO:0007669"/>
    <property type="project" value="InterPro"/>
</dbReference>
<comment type="similarity">
    <text evidence="1">Belongs to the peptidase S33 family.</text>
</comment>
<reference evidence="4" key="2">
    <citation type="journal article" date="2021" name="PeerJ">
        <title>Extensive microbial diversity within the chicken gut microbiome revealed by metagenomics and culture.</title>
        <authorList>
            <person name="Gilroy R."/>
            <person name="Ravi A."/>
            <person name="Getino M."/>
            <person name="Pursley I."/>
            <person name="Horton D.L."/>
            <person name="Alikhan N.F."/>
            <person name="Baker D."/>
            <person name="Gharbi K."/>
            <person name="Hall N."/>
            <person name="Watson M."/>
            <person name="Adriaenssens E.M."/>
            <person name="Foster-Nyarko E."/>
            <person name="Jarju S."/>
            <person name="Secka A."/>
            <person name="Antonio M."/>
            <person name="Oren A."/>
            <person name="Chaudhuri R.R."/>
            <person name="La Ragione R."/>
            <person name="Hildebrand F."/>
            <person name="Pallen M.J."/>
        </authorList>
    </citation>
    <scope>NUCLEOTIDE SEQUENCE</scope>
    <source>
        <strain evidence="4">10406</strain>
    </source>
</reference>
<evidence type="ECO:0000256" key="1">
    <source>
        <dbReference type="ARBA" id="ARBA00010088"/>
    </source>
</evidence>
<evidence type="ECO:0000256" key="2">
    <source>
        <dbReference type="ARBA" id="ARBA00022801"/>
    </source>
</evidence>
<proteinExistence type="inferred from homology"/>
<dbReference type="Pfam" id="PF00561">
    <property type="entry name" value="Abhydrolase_1"/>
    <property type="match status" value="1"/>
</dbReference>
<dbReference type="PRINTS" id="PR00793">
    <property type="entry name" value="PROAMNOPTASE"/>
</dbReference>
<dbReference type="AlphaFoldDB" id="A0A9D1SX02"/>
<dbReference type="SUPFAM" id="SSF53474">
    <property type="entry name" value="alpha/beta-Hydrolases"/>
    <property type="match status" value="1"/>
</dbReference>
<organism evidence="4 5">
    <name type="scientific">Candidatus Limadaptatus stercoripullorum</name>
    <dbReference type="NCBI Taxonomy" id="2840846"/>
    <lineage>
        <taxon>Bacteria</taxon>
        <taxon>Bacillati</taxon>
        <taxon>Bacillota</taxon>
        <taxon>Clostridia</taxon>
        <taxon>Eubacteriales</taxon>
        <taxon>Candidatus Limadaptatus</taxon>
    </lineage>
</organism>
<dbReference type="InterPro" id="IPR000073">
    <property type="entry name" value="AB_hydrolase_1"/>
</dbReference>